<proteinExistence type="predicted"/>
<evidence type="ECO:0000313" key="1">
    <source>
        <dbReference type="EMBL" id="KAJ2973243.1"/>
    </source>
</evidence>
<keyword evidence="2" id="KW-1185">Reference proteome</keyword>
<accession>A0ACC1N2L1</accession>
<dbReference type="Proteomes" id="UP001144978">
    <property type="component" value="Unassembled WGS sequence"/>
</dbReference>
<sequence>MVQPRGTFASATKGNSSSPTQQNVMHPHLRELLRLVRRAYGVDLGAYAHDKGHKSASRVVLDPESLTPQYSEPSEADDDSDGWEED</sequence>
<name>A0ACC1N2L1_9APHY</name>
<comment type="caution">
    <text evidence="1">The sequence shown here is derived from an EMBL/GenBank/DDBJ whole genome shotgun (WGS) entry which is preliminary data.</text>
</comment>
<reference evidence="1" key="1">
    <citation type="submission" date="2022-08" db="EMBL/GenBank/DDBJ databases">
        <title>Genome Sequence of Pycnoporus sanguineus.</title>
        <authorList>
            <person name="Buettner E."/>
        </authorList>
    </citation>
    <scope>NUCLEOTIDE SEQUENCE</scope>
    <source>
        <strain evidence="1">CG-C14</strain>
    </source>
</reference>
<protein>
    <submittedName>
        <fullName evidence="1">Uncharacterized protein</fullName>
    </submittedName>
</protein>
<evidence type="ECO:0000313" key="2">
    <source>
        <dbReference type="Proteomes" id="UP001144978"/>
    </source>
</evidence>
<gene>
    <name evidence="1" type="ORF">NUW54_g12101</name>
</gene>
<dbReference type="EMBL" id="JANSHE010005007">
    <property type="protein sequence ID" value="KAJ2973243.1"/>
    <property type="molecule type" value="Genomic_DNA"/>
</dbReference>
<organism evidence="1 2">
    <name type="scientific">Trametes sanguinea</name>
    <dbReference type="NCBI Taxonomy" id="158606"/>
    <lineage>
        <taxon>Eukaryota</taxon>
        <taxon>Fungi</taxon>
        <taxon>Dikarya</taxon>
        <taxon>Basidiomycota</taxon>
        <taxon>Agaricomycotina</taxon>
        <taxon>Agaricomycetes</taxon>
        <taxon>Polyporales</taxon>
        <taxon>Polyporaceae</taxon>
        <taxon>Trametes</taxon>
    </lineage>
</organism>